<evidence type="ECO:0000256" key="4">
    <source>
        <dbReference type="ARBA" id="ARBA00023163"/>
    </source>
</evidence>
<dbReference type="NCBIfam" id="NF008452">
    <property type="entry name" value="PRK11303.1"/>
    <property type="match status" value="1"/>
</dbReference>
<feature type="domain" description="HTH lacI-type" evidence="5">
    <location>
        <begin position="1"/>
        <end position="58"/>
    </location>
</feature>
<keyword evidence="2" id="KW-0805">Transcription regulation</keyword>
<dbReference type="InterPro" id="IPR028082">
    <property type="entry name" value="Peripla_BP_I"/>
</dbReference>
<dbReference type="RefSeq" id="WP_279573684.1">
    <property type="nucleotide sequence ID" value="NZ_LWID01000001.1"/>
</dbReference>
<evidence type="ECO:0000313" key="7">
    <source>
        <dbReference type="Proteomes" id="UP001155500"/>
    </source>
</evidence>
<organism evidence="6 7">
    <name type="scientific">Volucribacter amazonae</name>
    <dbReference type="NCBI Taxonomy" id="256731"/>
    <lineage>
        <taxon>Bacteria</taxon>
        <taxon>Pseudomonadati</taxon>
        <taxon>Pseudomonadota</taxon>
        <taxon>Gammaproteobacteria</taxon>
        <taxon>Pasteurellales</taxon>
        <taxon>Pasteurellaceae</taxon>
        <taxon>Volucribacter</taxon>
    </lineage>
</organism>
<dbReference type="EMBL" id="LWID01000001">
    <property type="protein sequence ID" value="MDG6896343.1"/>
    <property type="molecule type" value="Genomic_DNA"/>
</dbReference>
<name>A0A9X4PC10_9PAST</name>
<dbReference type="CDD" id="cd01392">
    <property type="entry name" value="HTH_LacI"/>
    <property type="match status" value="1"/>
</dbReference>
<evidence type="ECO:0000259" key="5">
    <source>
        <dbReference type="PROSITE" id="PS50932"/>
    </source>
</evidence>
<evidence type="ECO:0000256" key="2">
    <source>
        <dbReference type="ARBA" id="ARBA00023015"/>
    </source>
</evidence>
<dbReference type="Gene3D" id="1.10.260.40">
    <property type="entry name" value="lambda repressor-like DNA-binding domains"/>
    <property type="match status" value="1"/>
</dbReference>
<protein>
    <submittedName>
        <fullName evidence="6">DNA-binding transcriptional regulator FruR</fullName>
    </submittedName>
</protein>
<dbReference type="SUPFAM" id="SSF53822">
    <property type="entry name" value="Periplasmic binding protein-like I"/>
    <property type="match status" value="1"/>
</dbReference>
<dbReference type="Proteomes" id="UP001155500">
    <property type="component" value="Unassembled WGS sequence"/>
</dbReference>
<evidence type="ECO:0000256" key="3">
    <source>
        <dbReference type="ARBA" id="ARBA00023125"/>
    </source>
</evidence>
<accession>A0A9X4PC10</accession>
<dbReference type="GO" id="GO:0003700">
    <property type="term" value="F:DNA-binding transcription factor activity"/>
    <property type="evidence" value="ECO:0007669"/>
    <property type="project" value="TreeGrafter"/>
</dbReference>
<comment type="caution">
    <text evidence="6">The sequence shown here is derived from an EMBL/GenBank/DDBJ whole genome shotgun (WGS) entry which is preliminary data.</text>
</comment>
<dbReference type="SUPFAM" id="SSF47413">
    <property type="entry name" value="lambda repressor-like DNA-binding domains"/>
    <property type="match status" value="1"/>
</dbReference>
<keyword evidence="1" id="KW-0678">Repressor</keyword>
<dbReference type="SMART" id="SM00354">
    <property type="entry name" value="HTH_LACI"/>
    <property type="match status" value="1"/>
</dbReference>
<dbReference type="AlphaFoldDB" id="A0A9X4PC10"/>
<dbReference type="Gene3D" id="3.40.50.2300">
    <property type="match status" value="2"/>
</dbReference>
<dbReference type="Pfam" id="PF00532">
    <property type="entry name" value="Peripla_BP_1"/>
    <property type="match status" value="1"/>
</dbReference>
<dbReference type="InterPro" id="IPR000843">
    <property type="entry name" value="HTH_LacI"/>
</dbReference>
<dbReference type="PROSITE" id="PS50932">
    <property type="entry name" value="HTH_LACI_2"/>
    <property type="match status" value="1"/>
</dbReference>
<gene>
    <name evidence="6" type="ORF">A6A20_12120</name>
</gene>
<dbReference type="PANTHER" id="PTHR30146:SF45">
    <property type="entry name" value="CATABOLITE REPRESSOR_ACTIVATOR"/>
    <property type="match status" value="1"/>
</dbReference>
<keyword evidence="3 6" id="KW-0238">DNA-binding</keyword>
<evidence type="ECO:0000313" key="6">
    <source>
        <dbReference type="EMBL" id="MDG6896343.1"/>
    </source>
</evidence>
<proteinExistence type="predicted"/>
<sequence>MKLDELAKIAGVSRTTVSYVVNGKAKEYRVSDKTIQKVTALIEQYQYKPNAIAAGLRAGKTNTIGLIIPDFENSSYARIANALENRCREHGYQLIITCSNDNPANEKDCAKNLFLRKVDALIVSTCLPNPQDFYPQTANKTPIVYLDRPSQDTASLMVLSDDEQDAYHLAQNLLQSHKKMNNLLFLGALSELPVSQQRQEGFTRLTQEYGINANLIYAEQFSKEAASQAFQTWIAQHGIPDSIFVTSLTLLRGIFLVLLNNYQSIPKSIHIATFGNHEMLDLIPNLVICAEQNHSKIVDTLWQLIDKKLNKKKALQVENITIIPRHLLVRNT</sequence>
<dbReference type="GO" id="GO:0000976">
    <property type="term" value="F:transcription cis-regulatory region binding"/>
    <property type="evidence" value="ECO:0007669"/>
    <property type="project" value="TreeGrafter"/>
</dbReference>
<dbReference type="InterPro" id="IPR010982">
    <property type="entry name" value="Lambda_DNA-bd_dom_sf"/>
</dbReference>
<dbReference type="PANTHER" id="PTHR30146">
    <property type="entry name" value="LACI-RELATED TRANSCRIPTIONAL REPRESSOR"/>
    <property type="match status" value="1"/>
</dbReference>
<dbReference type="Pfam" id="PF00356">
    <property type="entry name" value="LacI"/>
    <property type="match status" value="1"/>
</dbReference>
<dbReference type="InterPro" id="IPR001761">
    <property type="entry name" value="Peripla_BP/Lac1_sug-bd_dom"/>
</dbReference>
<keyword evidence="4" id="KW-0804">Transcription</keyword>
<reference evidence="6" key="1">
    <citation type="submission" date="2016-03" db="EMBL/GenBank/DDBJ databases">
        <title>Co-evolution between Pasteurellaceae and their hosts.</title>
        <authorList>
            <person name="Hansen M.J."/>
            <person name="Bojesen A.M."/>
            <person name="Planet P."/>
        </authorList>
    </citation>
    <scope>NUCLEOTIDE SEQUENCE</scope>
    <source>
        <strain evidence="6">146/S8/89</strain>
    </source>
</reference>
<evidence type="ECO:0000256" key="1">
    <source>
        <dbReference type="ARBA" id="ARBA00022491"/>
    </source>
</evidence>
<keyword evidence="7" id="KW-1185">Reference proteome</keyword>
<dbReference type="PROSITE" id="PS00356">
    <property type="entry name" value="HTH_LACI_1"/>
    <property type="match status" value="1"/>
</dbReference>
<dbReference type="FunFam" id="1.10.260.40:FF:000008">
    <property type="entry name" value="Fructose repressor (Catabolite repressor/activator)"/>
    <property type="match status" value="1"/>
</dbReference>